<feature type="non-terminal residue" evidence="1">
    <location>
        <position position="1"/>
    </location>
</feature>
<gene>
    <name evidence="1" type="ORF">FKW44_014222</name>
</gene>
<protein>
    <submittedName>
        <fullName evidence="1">Uncharacterized protein</fullName>
    </submittedName>
</protein>
<evidence type="ECO:0000313" key="1">
    <source>
        <dbReference type="EMBL" id="QQP40239.1"/>
    </source>
</evidence>
<accession>A0A7T8JZK7</accession>
<evidence type="ECO:0000313" key="2">
    <source>
        <dbReference type="Proteomes" id="UP000595437"/>
    </source>
</evidence>
<sequence>ALEKRTKEKELKKILQDSEDVQAREELQEIIEKKAEGAQVRTRRSNFIMNSKNMNVMKNIEKSKVDNLKEIKIKDQKNITSAQLGKHIQQFYQNIYKSKHPTLKEKKVNTKFLKKKK</sequence>
<dbReference type="Proteomes" id="UP000595437">
    <property type="component" value="Chromosome 9"/>
</dbReference>
<dbReference type="AlphaFoldDB" id="A0A7T8JZK7"/>
<reference evidence="2" key="1">
    <citation type="submission" date="2021-01" db="EMBL/GenBank/DDBJ databases">
        <title>Caligus Genome Assembly.</title>
        <authorList>
            <person name="Gallardo-Escarate C."/>
        </authorList>
    </citation>
    <scope>NUCLEOTIDE SEQUENCE [LARGE SCALE GENOMIC DNA]</scope>
</reference>
<keyword evidence="2" id="KW-1185">Reference proteome</keyword>
<feature type="non-terminal residue" evidence="1">
    <location>
        <position position="117"/>
    </location>
</feature>
<organism evidence="1 2">
    <name type="scientific">Caligus rogercresseyi</name>
    <name type="common">Sea louse</name>
    <dbReference type="NCBI Taxonomy" id="217165"/>
    <lineage>
        <taxon>Eukaryota</taxon>
        <taxon>Metazoa</taxon>
        <taxon>Ecdysozoa</taxon>
        <taxon>Arthropoda</taxon>
        <taxon>Crustacea</taxon>
        <taxon>Multicrustacea</taxon>
        <taxon>Hexanauplia</taxon>
        <taxon>Copepoda</taxon>
        <taxon>Siphonostomatoida</taxon>
        <taxon>Caligidae</taxon>
        <taxon>Caligus</taxon>
    </lineage>
</organism>
<proteinExistence type="predicted"/>
<dbReference type="EMBL" id="CP045898">
    <property type="protein sequence ID" value="QQP40239.1"/>
    <property type="molecule type" value="Genomic_DNA"/>
</dbReference>
<name>A0A7T8JZK7_CALRO</name>